<evidence type="ECO:0000256" key="2">
    <source>
        <dbReference type="ARBA" id="ARBA00022723"/>
    </source>
</evidence>
<dbReference type="Pfam" id="PF01557">
    <property type="entry name" value="FAA_hydrolase"/>
    <property type="match status" value="1"/>
</dbReference>
<dbReference type="Gene3D" id="3.90.850.10">
    <property type="entry name" value="Fumarylacetoacetase-like, C-terminal domain"/>
    <property type="match status" value="1"/>
</dbReference>
<evidence type="ECO:0000256" key="1">
    <source>
        <dbReference type="ARBA" id="ARBA00010211"/>
    </source>
</evidence>
<dbReference type="InterPro" id="IPR011234">
    <property type="entry name" value="Fumarylacetoacetase-like_C"/>
</dbReference>
<evidence type="ECO:0000259" key="4">
    <source>
        <dbReference type="Pfam" id="PF10370"/>
    </source>
</evidence>
<dbReference type="Proteomes" id="UP000217289">
    <property type="component" value="Chromosome"/>
</dbReference>
<dbReference type="KEGG" id="mbd:MEBOL_007619"/>
<dbReference type="GO" id="GO:0003824">
    <property type="term" value="F:catalytic activity"/>
    <property type="evidence" value="ECO:0007669"/>
    <property type="project" value="InterPro"/>
</dbReference>
<feature type="domain" description="Fumarylacetoacetase-like C-terminal" evidence="3">
    <location>
        <begin position="74"/>
        <end position="322"/>
    </location>
</feature>
<reference evidence="5 6" key="1">
    <citation type="submission" date="2017-06" db="EMBL/GenBank/DDBJ databases">
        <authorList>
            <person name="Kim H.J."/>
            <person name="Triplett B.A."/>
        </authorList>
    </citation>
    <scope>NUCLEOTIDE SEQUENCE [LARGE SCALE GENOMIC DNA]</scope>
    <source>
        <strain evidence="5 6">DSM 14713</strain>
    </source>
</reference>
<dbReference type="InterPro" id="IPR051121">
    <property type="entry name" value="FAH"/>
</dbReference>
<organism evidence="5 6">
    <name type="scientific">Melittangium boletus DSM 14713</name>
    <dbReference type="NCBI Taxonomy" id="1294270"/>
    <lineage>
        <taxon>Bacteria</taxon>
        <taxon>Pseudomonadati</taxon>
        <taxon>Myxococcota</taxon>
        <taxon>Myxococcia</taxon>
        <taxon>Myxococcales</taxon>
        <taxon>Cystobacterineae</taxon>
        <taxon>Archangiaceae</taxon>
        <taxon>Melittangium</taxon>
    </lineage>
</organism>
<gene>
    <name evidence="5" type="ORF">MEBOL_007619</name>
</gene>
<dbReference type="InterPro" id="IPR018833">
    <property type="entry name" value="Rv2993c-like_N"/>
</dbReference>
<evidence type="ECO:0000259" key="3">
    <source>
        <dbReference type="Pfam" id="PF01557"/>
    </source>
</evidence>
<sequence>MGVHVARFKTGSEIRWGVVQRDRLVVIPGQYATLAGFLGEGAAHARRLAAAPEGETLAVRDVELLSPVTAPCNVVCQGQNYRSHMLEVGQDPEAKNFNQFFRKASSSLTSGHGDIVKPERVRMLDYEIELGLVIGRPLSGPCRVERERLHEFVAGLVICNDVSARDIQLAEGQWYKSKSFRTFCPAGPYLYLLDAEDNARVMNLKLHLSVNDQTRQDSNTSEMVYPPEETLSELSEVMDLFPGDLVMTGTPRGVAAGHNAPKNAKWIKKFLTVVMSEKELTQLVVKMQTRNPAYLKEGDVVRATISSPDGSIHLGTQESRVVAAGRASA</sequence>
<dbReference type="AlphaFoldDB" id="A0A250IS69"/>
<keyword evidence="6" id="KW-1185">Reference proteome</keyword>
<evidence type="ECO:0000313" key="6">
    <source>
        <dbReference type="Proteomes" id="UP000217289"/>
    </source>
</evidence>
<comment type="similarity">
    <text evidence="1">Belongs to the FAH family.</text>
</comment>
<accession>A0A250IS69</accession>
<dbReference type="PANTHER" id="PTHR42796:SF4">
    <property type="entry name" value="FUMARYLACETOACETATE HYDROLASE DOMAIN-CONTAINING PROTEIN 2A"/>
    <property type="match status" value="1"/>
</dbReference>
<dbReference type="Pfam" id="PF10370">
    <property type="entry name" value="Rv2993c-like_N"/>
    <property type="match status" value="1"/>
</dbReference>
<dbReference type="EMBL" id="CP022163">
    <property type="protein sequence ID" value="ATB34118.1"/>
    <property type="molecule type" value="Genomic_DNA"/>
</dbReference>
<dbReference type="GO" id="GO:0044281">
    <property type="term" value="P:small molecule metabolic process"/>
    <property type="evidence" value="ECO:0007669"/>
    <property type="project" value="UniProtKB-ARBA"/>
</dbReference>
<dbReference type="OrthoDB" id="5197601at2"/>
<dbReference type="InterPro" id="IPR036663">
    <property type="entry name" value="Fumarylacetoacetase_C_sf"/>
</dbReference>
<dbReference type="GO" id="GO:0046872">
    <property type="term" value="F:metal ion binding"/>
    <property type="evidence" value="ECO:0007669"/>
    <property type="project" value="UniProtKB-KW"/>
</dbReference>
<evidence type="ECO:0000313" key="5">
    <source>
        <dbReference type="EMBL" id="ATB34118.1"/>
    </source>
</evidence>
<protein>
    <submittedName>
        <fullName evidence="5">MelH protein</fullName>
    </submittedName>
</protein>
<dbReference type="PANTHER" id="PTHR42796">
    <property type="entry name" value="FUMARYLACETOACETATE HYDROLASE DOMAIN-CONTAINING PROTEIN 2A-RELATED"/>
    <property type="match status" value="1"/>
</dbReference>
<name>A0A250IS69_9BACT</name>
<dbReference type="RefSeq" id="WP_095982060.1">
    <property type="nucleotide sequence ID" value="NZ_CP022163.1"/>
</dbReference>
<proteinExistence type="inferred from homology"/>
<dbReference type="SUPFAM" id="SSF56529">
    <property type="entry name" value="FAH"/>
    <property type="match status" value="1"/>
</dbReference>
<keyword evidence="2" id="KW-0479">Metal-binding</keyword>
<feature type="domain" description="Rv2993c-like N-terminal" evidence="4">
    <location>
        <begin position="4"/>
        <end position="67"/>
    </location>
</feature>